<dbReference type="OrthoDB" id="3700037at2"/>
<keyword evidence="2" id="KW-1185">Reference proteome</keyword>
<dbReference type="RefSeq" id="WP_030481983.1">
    <property type="nucleotide sequence ID" value="NZ_FWYC01000025.1"/>
</dbReference>
<name>A0A1W2FTD5_9PSEU</name>
<accession>A0A1W2FTD5</accession>
<dbReference type="AlphaFoldDB" id="A0A1W2FTD5"/>
<proteinExistence type="predicted"/>
<dbReference type="Proteomes" id="UP000192840">
    <property type="component" value="Unassembled WGS sequence"/>
</dbReference>
<evidence type="ECO:0000313" key="2">
    <source>
        <dbReference type="Proteomes" id="UP000192840"/>
    </source>
</evidence>
<evidence type="ECO:0000313" key="1">
    <source>
        <dbReference type="EMBL" id="SMD25229.1"/>
    </source>
</evidence>
<protein>
    <submittedName>
        <fullName evidence="1">Uncharacterized protein</fullName>
    </submittedName>
</protein>
<gene>
    <name evidence="1" type="ORF">SAMN05660733_08066</name>
</gene>
<dbReference type="EMBL" id="FWYC01000025">
    <property type="protein sequence ID" value="SMD25229.1"/>
    <property type="molecule type" value="Genomic_DNA"/>
</dbReference>
<organism evidence="1 2">
    <name type="scientific">Lentzea albidocapillata</name>
    <dbReference type="NCBI Taxonomy" id="40571"/>
    <lineage>
        <taxon>Bacteria</taxon>
        <taxon>Bacillati</taxon>
        <taxon>Actinomycetota</taxon>
        <taxon>Actinomycetes</taxon>
        <taxon>Pseudonocardiales</taxon>
        <taxon>Pseudonocardiaceae</taxon>
        <taxon>Lentzea</taxon>
    </lineage>
</organism>
<reference evidence="2" key="1">
    <citation type="submission" date="2017-04" db="EMBL/GenBank/DDBJ databases">
        <authorList>
            <person name="Varghese N."/>
            <person name="Submissions S."/>
        </authorList>
    </citation>
    <scope>NUCLEOTIDE SEQUENCE [LARGE SCALE GENOMIC DNA]</scope>
    <source>
        <strain evidence="2">DSM 44073</strain>
    </source>
</reference>
<sequence>MFSSTWFDPANLWSEALPSEALCLAGVHGLAINEALTRFDASQSTRTTTLVVADERDGWVFLAEHNGFHGSLPEVLAGLSNGTVAAAVYWNVDSLLTR</sequence>